<dbReference type="Proteomes" id="UP000214646">
    <property type="component" value="Unassembled WGS sequence"/>
</dbReference>
<keyword evidence="3" id="KW-1185">Reference proteome</keyword>
<gene>
    <name evidence="2" type="ORF">FRUB_06899</name>
</gene>
<dbReference type="EMBL" id="NIDE01000014">
    <property type="protein sequence ID" value="OWK37779.1"/>
    <property type="molecule type" value="Genomic_DNA"/>
</dbReference>
<protein>
    <submittedName>
        <fullName evidence="2">Uncharacterized protein</fullName>
    </submittedName>
</protein>
<sequence>MTGGPVAERTRRVRCRTRPASGIDWGVFNARVAQRRRATEAPASYKGTGASSFPDPSIRELQLHGIADRAQALKTESLVVNPQIQPVSE</sequence>
<reference evidence="3" key="1">
    <citation type="submission" date="2017-06" db="EMBL/GenBank/DDBJ databases">
        <title>Genome analysis of Fimbriiglobus ruber SP5, the first member of the order Planctomycetales with confirmed chitinolytic capability.</title>
        <authorList>
            <person name="Ravin N.V."/>
            <person name="Rakitin A.L."/>
            <person name="Ivanova A.A."/>
            <person name="Beletsky A.V."/>
            <person name="Kulichevskaya I.S."/>
            <person name="Mardanov A.V."/>
            <person name="Dedysh S.N."/>
        </authorList>
    </citation>
    <scope>NUCLEOTIDE SEQUENCE [LARGE SCALE GENOMIC DNA]</scope>
    <source>
        <strain evidence="3">SP5</strain>
    </source>
</reference>
<name>A0A225DKS5_9BACT</name>
<comment type="caution">
    <text evidence="2">The sequence shown here is derived from an EMBL/GenBank/DDBJ whole genome shotgun (WGS) entry which is preliminary data.</text>
</comment>
<accession>A0A225DKS5</accession>
<proteinExistence type="predicted"/>
<evidence type="ECO:0000313" key="2">
    <source>
        <dbReference type="EMBL" id="OWK37779.1"/>
    </source>
</evidence>
<feature type="region of interest" description="Disordered" evidence="1">
    <location>
        <begin position="36"/>
        <end position="56"/>
    </location>
</feature>
<evidence type="ECO:0000256" key="1">
    <source>
        <dbReference type="SAM" id="MobiDB-lite"/>
    </source>
</evidence>
<dbReference type="AlphaFoldDB" id="A0A225DKS5"/>
<organism evidence="2 3">
    <name type="scientific">Fimbriiglobus ruber</name>
    <dbReference type="NCBI Taxonomy" id="1908690"/>
    <lineage>
        <taxon>Bacteria</taxon>
        <taxon>Pseudomonadati</taxon>
        <taxon>Planctomycetota</taxon>
        <taxon>Planctomycetia</taxon>
        <taxon>Gemmatales</taxon>
        <taxon>Gemmataceae</taxon>
        <taxon>Fimbriiglobus</taxon>
    </lineage>
</organism>
<evidence type="ECO:0000313" key="3">
    <source>
        <dbReference type="Proteomes" id="UP000214646"/>
    </source>
</evidence>